<protein>
    <submittedName>
        <fullName evidence="2">Transmembrane domain-containing protein</fullName>
    </submittedName>
    <submittedName>
        <fullName evidence="3">Transmembrane_domain-containing protein</fullName>
    </submittedName>
</protein>
<evidence type="ECO:0000313" key="2">
    <source>
        <dbReference type="EMBL" id="CAI9969767.1"/>
    </source>
</evidence>
<keyword evidence="1 2" id="KW-0812">Transmembrane</keyword>
<dbReference type="EMBL" id="CAXDID020000040">
    <property type="protein sequence ID" value="CAL5999682.1"/>
    <property type="molecule type" value="Genomic_DNA"/>
</dbReference>
<comment type="caution">
    <text evidence="2">The sequence shown here is derived from an EMBL/GenBank/DDBJ whole genome shotgun (WGS) entry which is preliminary data.</text>
</comment>
<reference evidence="2" key="1">
    <citation type="submission" date="2023-06" db="EMBL/GenBank/DDBJ databases">
        <authorList>
            <person name="Kurt Z."/>
        </authorList>
    </citation>
    <scope>NUCLEOTIDE SEQUENCE</scope>
</reference>
<gene>
    <name evidence="3" type="ORF">HINF_LOCUS16331</name>
    <name evidence="2" type="ORF">HINF_LOCUS57412</name>
</gene>
<feature type="transmembrane region" description="Helical" evidence="1">
    <location>
        <begin position="101"/>
        <end position="120"/>
    </location>
</feature>
<sequence length="199" mass="22975">MPSQVVHQIDNYTYLRRINNIKHPQDDEVFRNVTIPQQNALRNVKLNNVSIPLGFNIVLTNRQLLQGVVLFILLLVKHLATDLSQRLIQFRDKHVYFSQGAVTHAFVVSILQIIIIPTWAYCCNVLSSWVIPVTVLSLLLEFLTHLHIDYAKSKFRVANQSRIDQSRSLRLAMHALDQFLHAFFILCCTAVCTMLFSFE</sequence>
<feature type="transmembrane region" description="Helical" evidence="1">
    <location>
        <begin position="179"/>
        <end position="198"/>
    </location>
</feature>
<evidence type="ECO:0000313" key="4">
    <source>
        <dbReference type="Proteomes" id="UP001642409"/>
    </source>
</evidence>
<accession>A0AA86RB75</accession>
<dbReference type="AlphaFoldDB" id="A0AA86RB75"/>
<evidence type="ECO:0000256" key="1">
    <source>
        <dbReference type="SAM" id="Phobius"/>
    </source>
</evidence>
<keyword evidence="1" id="KW-0472">Membrane</keyword>
<name>A0AA86RB75_9EUKA</name>
<reference evidence="3 4" key="2">
    <citation type="submission" date="2024-07" db="EMBL/GenBank/DDBJ databases">
        <authorList>
            <person name="Akdeniz Z."/>
        </authorList>
    </citation>
    <scope>NUCLEOTIDE SEQUENCE [LARGE SCALE GENOMIC DNA]</scope>
</reference>
<dbReference type="Proteomes" id="UP001642409">
    <property type="component" value="Unassembled WGS sequence"/>
</dbReference>
<dbReference type="InterPro" id="IPR021737">
    <property type="entry name" value="Phage_phiKZ_Orf197"/>
</dbReference>
<keyword evidence="4" id="KW-1185">Reference proteome</keyword>
<feature type="transmembrane region" description="Helical" evidence="1">
    <location>
        <begin position="63"/>
        <end position="80"/>
    </location>
</feature>
<organism evidence="2">
    <name type="scientific">Hexamita inflata</name>
    <dbReference type="NCBI Taxonomy" id="28002"/>
    <lineage>
        <taxon>Eukaryota</taxon>
        <taxon>Metamonada</taxon>
        <taxon>Diplomonadida</taxon>
        <taxon>Hexamitidae</taxon>
        <taxon>Hexamitinae</taxon>
        <taxon>Hexamita</taxon>
    </lineage>
</organism>
<dbReference type="Pfam" id="PF11750">
    <property type="entry name" value="DUF3307"/>
    <property type="match status" value="1"/>
</dbReference>
<dbReference type="EMBL" id="CATOUU010001064">
    <property type="protein sequence ID" value="CAI9969767.1"/>
    <property type="molecule type" value="Genomic_DNA"/>
</dbReference>
<proteinExistence type="predicted"/>
<keyword evidence="1" id="KW-1133">Transmembrane helix</keyword>
<feature type="transmembrane region" description="Helical" evidence="1">
    <location>
        <begin position="126"/>
        <end position="146"/>
    </location>
</feature>
<evidence type="ECO:0000313" key="3">
    <source>
        <dbReference type="EMBL" id="CAL5999682.1"/>
    </source>
</evidence>